<dbReference type="FunFam" id="1.10.8.50:FF:000001">
    <property type="entry name" value="30S ribosomal protein S13"/>
    <property type="match status" value="1"/>
</dbReference>
<evidence type="ECO:0000256" key="6">
    <source>
        <dbReference type="ARBA" id="ARBA00035166"/>
    </source>
</evidence>
<comment type="similarity">
    <text evidence="1 7 8">Belongs to the universal ribosomal protein uS13 family.</text>
</comment>
<dbReference type="GO" id="GO:0003735">
    <property type="term" value="F:structural constituent of ribosome"/>
    <property type="evidence" value="ECO:0007669"/>
    <property type="project" value="InterPro"/>
</dbReference>
<reference evidence="10 11" key="1">
    <citation type="journal article" date="2016" name="Nat. Commun.">
        <title>Thousands of microbial genomes shed light on interconnected biogeochemical processes in an aquifer system.</title>
        <authorList>
            <person name="Anantharaman K."/>
            <person name="Brown C.T."/>
            <person name="Hug L.A."/>
            <person name="Sharon I."/>
            <person name="Castelle C.J."/>
            <person name="Probst A.J."/>
            <person name="Thomas B.C."/>
            <person name="Singh A."/>
            <person name="Wilkins M.J."/>
            <person name="Karaoz U."/>
            <person name="Brodie E.L."/>
            <person name="Williams K.H."/>
            <person name="Hubbard S.S."/>
            <person name="Banfield J.F."/>
        </authorList>
    </citation>
    <scope>NUCLEOTIDE SEQUENCE [LARGE SCALE GENOMIC DNA]</scope>
</reference>
<name>A0A1F5SA10_9BACT</name>
<dbReference type="GO" id="GO:0005829">
    <property type="term" value="C:cytosol"/>
    <property type="evidence" value="ECO:0007669"/>
    <property type="project" value="TreeGrafter"/>
</dbReference>
<dbReference type="EMBL" id="MFFT01000005">
    <property type="protein sequence ID" value="OGF23545.1"/>
    <property type="molecule type" value="Genomic_DNA"/>
</dbReference>
<dbReference type="GO" id="GO:0000049">
    <property type="term" value="F:tRNA binding"/>
    <property type="evidence" value="ECO:0007669"/>
    <property type="project" value="UniProtKB-UniRule"/>
</dbReference>
<dbReference type="HAMAP" id="MF_01315">
    <property type="entry name" value="Ribosomal_uS13"/>
    <property type="match status" value="1"/>
</dbReference>
<dbReference type="GO" id="GO:0019843">
    <property type="term" value="F:rRNA binding"/>
    <property type="evidence" value="ECO:0007669"/>
    <property type="project" value="UniProtKB-UniRule"/>
</dbReference>
<dbReference type="Gene3D" id="4.10.910.10">
    <property type="entry name" value="30s ribosomal protein s13, domain 2"/>
    <property type="match status" value="1"/>
</dbReference>
<evidence type="ECO:0000256" key="8">
    <source>
        <dbReference type="RuleBase" id="RU003830"/>
    </source>
</evidence>
<dbReference type="Pfam" id="PF00416">
    <property type="entry name" value="Ribosomal_S13"/>
    <property type="match status" value="1"/>
</dbReference>
<keyword evidence="3 7" id="KW-0694">RNA-binding</keyword>
<dbReference type="Proteomes" id="UP000176877">
    <property type="component" value="Unassembled WGS sequence"/>
</dbReference>
<evidence type="ECO:0000313" key="11">
    <source>
        <dbReference type="Proteomes" id="UP000176877"/>
    </source>
</evidence>
<dbReference type="AlphaFoldDB" id="A0A1F5SA10"/>
<dbReference type="PROSITE" id="PS50159">
    <property type="entry name" value="RIBOSOMAL_S13_2"/>
    <property type="match status" value="1"/>
</dbReference>
<gene>
    <name evidence="7" type="primary">rpsM</name>
    <name evidence="10" type="ORF">A3D45_01865</name>
</gene>
<dbReference type="InterPro" id="IPR001892">
    <property type="entry name" value="Ribosomal_uS13"/>
</dbReference>
<feature type="region of interest" description="Disordered" evidence="9">
    <location>
        <begin position="87"/>
        <end position="130"/>
    </location>
</feature>
<dbReference type="InterPro" id="IPR019980">
    <property type="entry name" value="Ribosomal_uS13_bac-type"/>
</dbReference>
<sequence length="130" mass="14588">MAIRIAGVTIPNEKRVEIALTYIFGIGQFKANAILKLAKVSPDVRVKDLTDDQANKLRDLIEKQNKVEGELRREISANVKRLKEIGSYRGSRHAKSLPTRGQRTKTNSRPVRHNIRKTATSGKKPSAEKT</sequence>
<evidence type="ECO:0000256" key="2">
    <source>
        <dbReference type="ARBA" id="ARBA00022730"/>
    </source>
</evidence>
<feature type="compositionally biased region" description="Polar residues" evidence="9">
    <location>
        <begin position="99"/>
        <end position="109"/>
    </location>
</feature>
<evidence type="ECO:0000256" key="9">
    <source>
        <dbReference type="SAM" id="MobiDB-lite"/>
    </source>
</evidence>
<comment type="caution">
    <text evidence="10">The sequence shown here is derived from an EMBL/GenBank/DDBJ whole genome shotgun (WGS) entry which is preliminary data.</text>
</comment>
<evidence type="ECO:0000256" key="5">
    <source>
        <dbReference type="ARBA" id="ARBA00023274"/>
    </source>
</evidence>
<keyword evidence="4 7" id="KW-0689">Ribosomal protein</keyword>
<evidence type="ECO:0000256" key="4">
    <source>
        <dbReference type="ARBA" id="ARBA00022980"/>
    </source>
</evidence>
<accession>A0A1F5SA10</accession>
<dbReference type="PANTHER" id="PTHR10871">
    <property type="entry name" value="30S RIBOSOMAL PROTEIN S13/40S RIBOSOMAL PROTEIN S18"/>
    <property type="match status" value="1"/>
</dbReference>
<dbReference type="PIRSF" id="PIRSF002134">
    <property type="entry name" value="Ribosomal_S13"/>
    <property type="match status" value="1"/>
</dbReference>
<evidence type="ECO:0000256" key="7">
    <source>
        <dbReference type="HAMAP-Rule" id="MF_01315"/>
    </source>
</evidence>
<organism evidence="10 11">
    <name type="scientific">Candidatus Falkowbacteria bacterium RIFCSPHIGHO2_02_FULL_42_9</name>
    <dbReference type="NCBI Taxonomy" id="1797986"/>
    <lineage>
        <taxon>Bacteria</taxon>
        <taxon>Candidatus Falkowiibacteriota</taxon>
    </lineage>
</organism>
<dbReference type="NCBIfam" id="TIGR03631">
    <property type="entry name" value="uS13_bact"/>
    <property type="match status" value="1"/>
</dbReference>
<dbReference type="PANTHER" id="PTHR10871:SF1">
    <property type="entry name" value="SMALL RIBOSOMAL SUBUNIT PROTEIN US13M"/>
    <property type="match status" value="1"/>
</dbReference>
<dbReference type="InterPro" id="IPR027437">
    <property type="entry name" value="Rbsml_uS13_C"/>
</dbReference>
<evidence type="ECO:0000256" key="3">
    <source>
        <dbReference type="ARBA" id="ARBA00022884"/>
    </source>
</evidence>
<evidence type="ECO:0000313" key="10">
    <source>
        <dbReference type="EMBL" id="OGF23545.1"/>
    </source>
</evidence>
<keyword evidence="5 7" id="KW-0687">Ribonucleoprotein</keyword>
<comment type="function">
    <text evidence="7">Located at the top of the head of the 30S subunit, it contacts several helices of the 16S rRNA. In the 70S ribosome it contacts the 23S rRNA (bridge B1a) and protein L5 of the 50S subunit (bridge B1b), connecting the 2 subunits; these bridges are implicated in subunit movement. Contacts the tRNAs in the A and P-sites.</text>
</comment>
<keyword evidence="7" id="KW-0820">tRNA-binding</keyword>
<dbReference type="InterPro" id="IPR010979">
    <property type="entry name" value="Ribosomal_uS13-like_H2TH"/>
</dbReference>
<dbReference type="PROSITE" id="PS00646">
    <property type="entry name" value="RIBOSOMAL_S13_1"/>
    <property type="match status" value="1"/>
</dbReference>
<proteinExistence type="inferred from homology"/>
<dbReference type="SUPFAM" id="SSF46946">
    <property type="entry name" value="S13-like H2TH domain"/>
    <property type="match status" value="1"/>
</dbReference>
<dbReference type="GO" id="GO:0015935">
    <property type="term" value="C:small ribosomal subunit"/>
    <property type="evidence" value="ECO:0007669"/>
    <property type="project" value="TreeGrafter"/>
</dbReference>
<dbReference type="InterPro" id="IPR018269">
    <property type="entry name" value="Ribosomal_uS13_CS"/>
</dbReference>
<dbReference type="GO" id="GO:0006412">
    <property type="term" value="P:translation"/>
    <property type="evidence" value="ECO:0007669"/>
    <property type="project" value="UniProtKB-UniRule"/>
</dbReference>
<protein>
    <recommendedName>
        <fullName evidence="6 7">Small ribosomal subunit protein uS13</fullName>
    </recommendedName>
</protein>
<keyword evidence="2 7" id="KW-0699">rRNA-binding</keyword>
<dbReference type="Gene3D" id="1.10.8.50">
    <property type="match status" value="1"/>
</dbReference>
<evidence type="ECO:0000256" key="1">
    <source>
        <dbReference type="ARBA" id="ARBA00008080"/>
    </source>
</evidence>
<comment type="subunit">
    <text evidence="7">Part of the 30S ribosomal subunit. Forms a loose heterodimer with protein S19. Forms two bridges to the 50S subunit in the 70S ribosome.</text>
</comment>